<dbReference type="AlphaFoldDB" id="A0A8H3J209"/>
<evidence type="ECO:0000313" key="3">
    <source>
        <dbReference type="Proteomes" id="UP000664521"/>
    </source>
</evidence>
<sequence>MAPLLILMVPFCLSSVLARPNPAPARTSAAAVVSDDDAAAYASESAAYASEVSHFFQTAAPSARAEVSSELAAESSYYALITASNYSDSFADATAAYASQTAAYASELSHYFQTAAPSAKAAASSELAAESSYYAHYTASDYSDSFAYATAAYGSGTALYASQVSHFFATAPPTARAALSSQLQAESSWYDAFTSDMYNTESIGTSEAAAESSAYAAWTSQLAVYKTYTGTSDLFAFATATEASQAAPSSKPFSATVALAAPTQTVDWPLLPLVQQPEPYGVQCKSLTSGGKRTLDIDTCTSSIAQICGYLDGANKEGSSSSNTDKWVFAYGDSKTCIASFWLPKTAAGTGKVPTLQECQANVYGRMVSLCYINGNVNGKYDTARVNLVHGLMNDTSGTYVQGKSYEGEQVDAGAPSYQLAFI</sequence>
<evidence type="ECO:0000313" key="2">
    <source>
        <dbReference type="EMBL" id="CAF9939261.1"/>
    </source>
</evidence>
<keyword evidence="1" id="KW-0732">Signal</keyword>
<proteinExistence type="predicted"/>
<organism evidence="2 3">
    <name type="scientific">Heterodermia speciosa</name>
    <dbReference type="NCBI Taxonomy" id="116794"/>
    <lineage>
        <taxon>Eukaryota</taxon>
        <taxon>Fungi</taxon>
        <taxon>Dikarya</taxon>
        <taxon>Ascomycota</taxon>
        <taxon>Pezizomycotina</taxon>
        <taxon>Lecanoromycetes</taxon>
        <taxon>OSLEUM clade</taxon>
        <taxon>Lecanoromycetidae</taxon>
        <taxon>Caliciales</taxon>
        <taxon>Physciaceae</taxon>
        <taxon>Heterodermia</taxon>
    </lineage>
</organism>
<keyword evidence="3" id="KW-1185">Reference proteome</keyword>
<gene>
    <name evidence="2" type="ORF">HETSPECPRED_001529</name>
</gene>
<dbReference type="EMBL" id="CAJPDS010000127">
    <property type="protein sequence ID" value="CAF9939261.1"/>
    <property type="molecule type" value="Genomic_DNA"/>
</dbReference>
<name>A0A8H3J209_9LECA</name>
<comment type="caution">
    <text evidence="2">The sequence shown here is derived from an EMBL/GenBank/DDBJ whole genome shotgun (WGS) entry which is preliminary data.</text>
</comment>
<feature type="chain" id="PRO_5034686115" evidence="1">
    <location>
        <begin position="19"/>
        <end position="423"/>
    </location>
</feature>
<accession>A0A8H3J209</accession>
<dbReference type="OrthoDB" id="10369068at2759"/>
<dbReference type="Proteomes" id="UP000664521">
    <property type="component" value="Unassembled WGS sequence"/>
</dbReference>
<protein>
    <submittedName>
        <fullName evidence="2">Uncharacterized protein</fullName>
    </submittedName>
</protein>
<evidence type="ECO:0000256" key="1">
    <source>
        <dbReference type="SAM" id="SignalP"/>
    </source>
</evidence>
<reference evidence="2" key="1">
    <citation type="submission" date="2021-03" db="EMBL/GenBank/DDBJ databases">
        <authorList>
            <person name="Tagirdzhanova G."/>
        </authorList>
    </citation>
    <scope>NUCLEOTIDE SEQUENCE</scope>
</reference>
<feature type="signal peptide" evidence="1">
    <location>
        <begin position="1"/>
        <end position="18"/>
    </location>
</feature>